<dbReference type="GO" id="GO:0016787">
    <property type="term" value="F:hydrolase activity"/>
    <property type="evidence" value="ECO:0007669"/>
    <property type="project" value="UniProtKB-KW"/>
</dbReference>
<evidence type="ECO:0000256" key="2">
    <source>
        <dbReference type="SAM" id="MobiDB-lite"/>
    </source>
</evidence>
<dbReference type="CDD" id="cd00077">
    <property type="entry name" value="HDc"/>
    <property type="match status" value="1"/>
</dbReference>
<feature type="compositionally biased region" description="Basic and acidic residues" evidence="2">
    <location>
        <begin position="29"/>
        <end position="44"/>
    </location>
</feature>
<organism evidence="4">
    <name type="scientific">freshwater metagenome</name>
    <dbReference type="NCBI Taxonomy" id="449393"/>
    <lineage>
        <taxon>unclassified sequences</taxon>
        <taxon>metagenomes</taxon>
        <taxon>ecological metagenomes</taxon>
    </lineage>
</organism>
<reference evidence="4" key="1">
    <citation type="submission" date="2020-05" db="EMBL/GenBank/DDBJ databases">
        <authorList>
            <person name="Chiriac C."/>
            <person name="Salcher M."/>
            <person name="Ghai R."/>
            <person name="Kavagutti S V."/>
        </authorList>
    </citation>
    <scope>NUCLEOTIDE SEQUENCE</scope>
</reference>
<accession>A0A6J7I758</accession>
<feature type="domain" description="HD/PDEase" evidence="3">
    <location>
        <begin position="208"/>
        <end position="338"/>
    </location>
</feature>
<gene>
    <name evidence="4" type="ORF">UFOPK3564_02131</name>
</gene>
<dbReference type="InterPro" id="IPR004365">
    <property type="entry name" value="NA-bd_OB_tRNA"/>
</dbReference>
<dbReference type="EMBL" id="CAFBMK010000136">
    <property type="protein sequence ID" value="CAB4926484.1"/>
    <property type="molecule type" value="Genomic_DNA"/>
</dbReference>
<dbReference type="GO" id="GO:0003676">
    <property type="term" value="F:nucleic acid binding"/>
    <property type="evidence" value="ECO:0007669"/>
    <property type="project" value="InterPro"/>
</dbReference>
<sequence length="341" mass="36526">MAPVAPDDPSTPYAPDGSDPRPGAPSTDGPRDPDGASADERRIDVPAPRDPPPSATIAALGPGDRIAGAYACVRKDRAQGRSGAYLALGLRDRTGTIPARVFKDVDRLDAAFGRGDVVQVAGTVDRYREELVAELTAVRRLDPAQVDPTQFLPTAYRDLDELDGFLEGLAGEVGDTGFGGLLHQLLSDEGLRRRWRLAPCTIGGHHSYLGGLLEHTVAVGALAQEACVHHPGLNRDLLLTACIVHDLGRTREFTYAAEIGRTEQGEMLGHVELGLRIMSEPARRAGLDETRWMHLAHCVLTHHGPERAGGRFRSAEAATLHRINALDATIKDALEHGLGNG</sequence>
<dbReference type="PANTHER" id="PTHR37294:SF1">
    <property type="entry name" value="3'-5' EXORIBONUCLEASE YHAM"/>
    <property type="match status" value="1"/>
</dbReference>
<name>A0A6J7I758_9ZZZZ</name>
<dbReference type="InterPro" id="IPR006675">
    <property type="entry name" value="HDIG_dom"/>
</dbReference>
<dbReference type="Pfam" id="PF01336">
    <property type="entry name" value="tRNA_anti-codon"/>
    <property type="match status" value="1"/>
</dbReference>
<dbReference type="InterPro" id="IPR003607">
    <property type="entry name" value="HD/PDEase_dom"/>
</dbReference>
<evidence type="ECO:0000259" key="3">
    <source>
        <dbReference type="SMART" id="SM00471"/>
    </source>
</evidence>
<dbReference type="GO" id="GO:0031125">
    <property type="term" value="P:rRNA 3'-end processing"/>
    <property type="evidence" value="ECO:0007669"/>
    <property type="project" value="TreeGrafter"/>
</dbReference>
<evidence type="ECO:0000256" key="1">
    <source>
        <dbReference type="ARBA" id="ARBA00022801"/>
    </source>
</evidence>
<dbReference type="PANTHER" id="PTHR37294">
    <property type="entry name" value="3'-5' EXORIBONUCLEASE YHAM"/>
    <property type="match status" value="1"/>
</dbReference>
<dbReference type="Gene3D" id="1.10.3210.10">
    <property type="entry name" value="Hypothetical protein af1432"/>
    <property type="match status" value="1"/>
</dbReference>
<dbReference type="SMART" id="SM00471">
    <property type="entry name" value="HDc"/>
    <property type="match status" value="1"/>
</dbReference>
<proteinExistence type="predicted"/>
<dbReference type="InterPro" id="IPR050798">
    <property type="entry name" value="YhaM_exoribonuc/phosphodiest"/>
</dbReference>
<keyword evidence="1" id="KW-0378">Hydrolase</keyword>
<dbReference type="NCBIfam" id="TIGR00277">
    <property type="entry name" value="HDIG"/>
    <property type="match status" value="1"/>
</dbReference>
<evidence type="ECO:0000313" key="4">
    <source>
        <dbReference type="EMBL" id="CAB4926484.1"/>
    </source>
</evidence>
<dbReference type="Pfam" id="PF01966">
    <property type="entry name" value="HD"/>
    <property type="match status" value="1"/>
</dbReference>
<dbReference type="SUPFAM" id="SSF109604">
    <property type="entry name" value="HD-domain/PDEase-like"/>
    <property type="match status" value="1"/>
</dbReference>
<dbReference type="AlphaFoldDB" id="A0A6J7I758"/>
<protein>
    <submittedName>
        <fullName evidence="4">Unannotated protein</fullName>
    </submittedName>
</protein>
<feature type="region of interest" description="Disordered" evidence="2">
    <location>
        <begin position="1"/>
        <end position="60"/>
    </location>
</feature>
<dbReference type="InterPro" id="IPR006674">
    <property type="entry name" value="HD_domain"/>
</dbReference>